<organism evidence="2 3">
    <name type="scientific">Nocardiopsis kunsanensis</name>
    <dbReference type="NCBI Taxonomy" id="141693"/>
    <lineage>
        <taxon>Bacteria</taxon>
        <taxon>Bacillati</taxon>
        <taxon>Actinomycetota</taxon>
        <taxon>Actinomycetes</taxon>
        <taxon>Streptosporangiales</taxon>
        <taxon>Nocardiopsidaceae</taxon>
        <taxon>Nocardiopsis</taxon>
    </lineage>
</organism>
<feature type="transmembrane region" description="Helical" evidence="1">
    <location>
        <begin position="192"/>
        <end position="212"/>
    </location>
</feature>
<feature type="transmembrane region" description="Helical" evidence="1">
    <location>
        <begin position="506"/>
        <end position="524"/>
    </location>
</feature>
<dbReference type="Proteomes" id="UP000654947">
    <property type="component" value="Unassembled WGS sequence"/>
</dbReference>
<keyword evidence="3" id="KW-1185">Reference proteome</keyword>
<evidence type="ECO:0000313" key="3">
    <source>
        <dbReference type="Proteomes" id="UP000654947"/>
    </source>
</evidence>
<reference evidence="2 3" key="1">
    <citation type="journal article" date="2014" name="Int. J. Syst. Evol. Microbiol.">
        <title>Complete genome sequence of Corynebacterium casei LMG S-19264T (=DSM 44701T), isolated from a smear-ripened cheese.</title>
        <authorList>
            <consortium name="US DOE Joint Genome Institute (JGI-PGF)"/>
            <person name="Walter F."/>
            <person name="Albersmeier A."/>
            <person name="Kalinowski J."/>
            <person name="Ruckert C."/>
        </authorList>
    </citation>
    <scope>NUCLEOTIDE SEQUENCE [LARGE SCALE GENOMIC DNA]</scope>
    <source>
        <strain evidence="2 3">KCTC 19473</strain>
    </source>
</reference>
<feature type="transmembrane region" description="Helical" evidence="1">
    <location>
        <begin position="348"/>
        <end position="368"/>
    </location>
</feature>
<feature type="transmembrane region" description="Helical" evidence="1">
    <location>
        <begin position="242"/>
        <end position="260"/>
    </location>
</feature>
<dbReference type="RefSeq" id="WP_017575143.1">
    <property type="nucleotide sequence ID" value="NZ_BMXL01000003.1"/>
</dbReference>
<name>A0A918X8C2_9ACTN</name>
<feature type="transmembrane region" description="Helical" evidence="1">
    <location>
        <begin position="389"/>
        <end position="412"/>
    </location>
</feature>
<keyword evidence="1" id="KW-0812">Transmembrane</keyword>
<accession>A0A918X8C2</accession>
<dbReference type="EMBL" id="BMXL01000003">
    <property type="protein sequence ID" value="GHD18001.1"/>
    <property type="molecule type" value="Genomic_DNA"/>
</dbReference>
<sequence length="532" mass="55043">MNALTGTGTLVRFMLRRDRLRLSVWVLALVGMVAASVPALDDMFTTDAERQSRAALMETPTGIVFGGPGYGLEDYQLGPMLVNELTMTVLIALAVLNVLHVVRHTRAEEENGRAELLRAAPVGPGAQPAAALATAALVDLLIGVSTSVSLIFFGLPTADSLAYGVGLGLAGIVFAAITAVCTQIFEHGRTAAGTAFLVVGVLFMARVVGDIARTGGNALSWLSPFAWVQQARPFDALEWWPLALYPVAAVVLFVLAHVLAGRRDLGAGLIAARPGPSGAGPLLRGILALHLRQQRGMVFAWSAGVFVLTFAFGSLAPEVESMVETNPDLAAFLGDDTEDLVGGFLGTIGLYALMGTGALSALSVLRARSEESAGRAELVLATAVGRVRWLGSALIVAVLATVLTTALGGLGLGLGTAVTLEDGAWIGRMTGATLAGLPAALVFGALVALLFGTAPRLVPLVWVWLGYSVFMTMLGALLGVPEAVMDASAFEILPAPPGEEAEAVPFLLYLAVVLLAGAAGLAGFGRRDLATD</sequence>
<feature type="transmembrane region" description="Helical" evidence="1">
    <location>
        <begin position="298"/>
        <end position="316"/>
    </location>
</feature>
<keyword evidence="1" id="KW-1133">Transmembrane helix</keyword>
<protein>
    <submittedName>
        <fullName evidence="2">ABC transporter</fullName>
    </submittedName>
</protein>
<gene>
    <name evidence="2" type="ORF">GCM10007147_07520</name>
</gene>
<dbReference type="AlphaFoldDB" id="A0A918X8C2"/>
<evidence type="ECO:0000313" key="2">
    <source>
        <dbReference type="EMBL" id="GHD18001.1"/>
    </source>
</evidence>
<feature type="transmembrane region" description="Helical" evidence="1">
    <location>
        <begin position="22"/>
        <end position="40"/>
    </location>
</feature>
<proteinExistence type="predicted"/>
<evidence type="ECO:0000256" key="1">
    <source>
        <dbReference type="SAM" id="Phobius"/>
    </source>
</evidence>
<feature type="transmembrane region" description="Helical" evidence="1">
    <location>
        <begin position="130"/>
        <end position="155"/>
    </location>
</feature>
<feature type="transmembrane region" description="Helical" evidence="1">
    <location>
        <begin position="432"/>
        <end position="453"/>
    </location>
</feature>
<keyword evidence="1" id="KW-0472">Membrane</keyword>
<feature type="transmembrane region" description="Helical" evidence="1">
    <location>
        <begin position="161"/>
        <end position="185"/>
    </location>
</feature>
<feature type="transmembrane region" description="Helical" evidence="1">
    <location>
        <begin position="85"/>
        <end position="102"/>
    </location>
</feature>
<comment type="caution">
    <text evidence="2">The sequence shown here is derived from an EMBL/GenBank/DDBJ whole genome shotgun (WGS) entry which is preliminary data.</text>
</comment>
<feature type="transmembrane region" description="Helical" evidence="1">
    <location>
        <begin position="460"/>
        <end position="480"/>
    </location>
</feature>